<keyword evidence="4" id="KW-0677">Repeat</keyword>
<sequence length="279" mass="29946">MNPLVSVSWLAGRLDDPQVVVLDATLPPVGVVPAVDTRGRYLEAHIPGAVFFDIDELSDHSTPLPHMLPNEEEFSRKMAEMGVGDGMTLVVYEQAGVFSAPRAWWMLRGFGVREVYVLDGGLEAWSKAGMRVEAGPVQRSKAGFTARLDAGGVKDFEQVQQRIAARDQILDARSAARFAGTAPEPRPGISSGHMPGATSVPFTELVADGRLKDAESLREIFTAKRVDLDKPITTTCGSGVTAAVIALGLEIAGAKQVSLYDGSWAEYAQKPEAVIEKAQ</sequence>
<dbReference type="NCBIfam" id="NF008557">
    <property type="entry name" value="PRK11493.1"/>
    <property type="match status" value="1"/>
</dbReference>
<dbReference type="GO" id="GO:0004792">
    <property type="term" value="F:thiosulfate-cyanide sulfurtransferase activity"/>
    <property type="evidence" value="ECO:0007669"/>
    <property type="project" value="InterPro"/>
</dbReference>
<comment type="catalytic activity">
    <reaction evidence="5">
        <text>2-oxo-3-sulfanylpropanoate + [thioredoxin]-dithiol = [thioredoxin]-disulfide + hydrogen sulfide + pyruvate + H(+)</text>
        <dbReference type="Rhea" id="RHEA:21740"/>
        <dbReference type="Rhea" id="RHEA-COMP:10698"/>
        <dbReference type="Rhea" id="RHEA-COMP:10700"/>
        <dbReference type="ChEBI" id="CHEBI:15361"/>
        <dbReference type="ChEBI" id="CHEBI:15378"/>
        <dbReference type="ChEBI" id="CHEBI:29919"/>
        <dbReference type="ChEBI" id="CHEBI:29950"/>
        <dbReference type="ChEBI" id="CHEBI:50058"/>
        <dbReference type="ChEBI" id="CHEBI:57678"/>
        <dbReference type="EC" id="2.8.1.2"/>
    </reaction>
    <physiologicalReaction direction="left-to-right" evidence="5">
        <dbReference type="Rhea" id="RHEA:21741"/>
    </physiologicalReaction>
</comment>
<proteinExistence type="predicted"/>
<dbReference type="CDD" id="cd01449">
    <property type="entry name" value="TST_Repeat_2"/>
    <property type="match status" value="1"/>
</dbReference>
<keyword evidence="9" id="KW-1185">Reference proteome</keyword>
<dbReference type="AlphaFoldDB" id="A0A4Q7YY22"/>
<evidence type="ECO:0000256" key="2">
    <source>
        <dbReference type="ARBA" id="ARBA00022490"/>
    </source>
</evidence>
<dbReference type="PANTHER" id="PTHR11364:SF27">
    <property type="entry name" value="SULFURTRANSFERASE"/>
    <property type="match status" value="1"/>
</dbReference>
<comment type="subcellular location">
    <subcellularLocation>
        <location evidence="1">Cytoplasm</location>
    </subcellularLocation>
</comment>
<accession>A0A4Q7YY22</accession>
<dbReference type="InterPro" id="IPR045078">
    <property type="entry name" value="TST/MPST-like"/>
</dbReference>
<evidence type="ECO:0000259" key="7">
    <source>
        <dbReference type="PROSITE" id="PS50206"/>
    </source>
</evidence>
<dbReference type="Proteomes" id="UP000292958">
    <property type="component" value="Unassembled WGS sequence"/>
</dbReference>
<keyword evidence="3 6" id="KW-0808">Transferase</keyword>
<dbReference type="SUPFAM" id="SSF52821">
    <property type="entry name" value="Rhodanese/Cell cycle control phosphatase"/>
    <property type="match status" value="2"/>
</dbReference>
<evidence type="ECO:0000313" key="8">
    <source>
        <dbReference type="EMBL" id="RZU42035.1"/>
    </source>
</evidence>
<keyword evidence="8" id="KW-0670">Pyruvate</keyword>
<dbReference type="FunFam" id="3.40.250.10:FF:000001">
    <property type="entry name" value="Sulfurtransferase"/>
    <property type="match status" value="1"/>
</dbReference>
<dbReference type="OrthoDB" id="9770030at2"/>
<reference evidence="8 9" key="1">
    <citation type="submission" date="2019-02" db="EMBL/GenBank/DDBJ databases">
        <title>Genomic Encyclopedia of Archaeal and Bacterial Type Strains, Phase II (KMG-II): from individual species to whole genera.</title>
        <authorList>
            <person name="Goeker M."/>
        </authorList>
    </citation>
    <scope>NUCLEOTIDE SEQUENCE [LARGE SCALE GENOMIC DNA]</scope>
    <source>
        <strain evidence="8 9">DSM 18101</strain>
    </source>
</reference>
<dbReference type="FunFam" id="3.40.250.10:FF:000015">
    <property type="entry name" value="Sulfurtransferase"/>
    <property type="match status" value="1"/>
</dbReference>
<evidence type="ECO:0000256" key="1">
    <source>
        <dbReference type="ARBA" id="ARBA00004496"/>
    </source>
</evidence>
<keyword evidence="2" id="KW-0963">Cytoplasm</keyword>
<dbReference type="Gene3D" id="3.40.250.10">
    <property type="entry name" value="Rhodanese-like domain"/>
    <property type="match status" value="2"/>
</dbReference>
<dbReference type="InterPro" id="IPR001307">
    <property type="entry name" value="Thiosulphate_STrfase_CS"/>
</dbReference>
<dbReference type="PANTHER" id="PTHR11364">
    <property type="entry name" value="THIOSULFATE SULFERTANSFERASE"/>
    <property type="match status" value="1"/>
</dbReference>
<dbReference type="PROSITE" id="PS00683">
    <property type="entry name" value="RHODANESE_2"/>
    <property type="match status" value="1"/>
</dbReference>
<organism evidence="8 9">
    <name type="scientific">Edaphobacter modestus</name>
    <dbReference type="NCBI Taxonomy" id="388466"/>
    <lineage>
        <taxon>Bacteria</taxon>
        <taxon>Pseudomonadati</taxon>
        <taxon>Acidobacteriota</taxon>
        <taxon>Terriglobia</taxon>
        <taxon>Terriglobales</taxon>
        <taxon>Acidobacteriaceae</taxon>
        <taxon>Edaphobacter</taxon>
    </lineage>
</organism>
<dbReference type="PROSITE" id="PS50206">
    <property type="entry name" value="RHODANESE_3"/>
    <property type="match status" value="2"/>
</dbReference>
<evidence type="ECO:0000256" key="6">
    <source>
        <dbReference type="RuleBase" id="RU000507"/>
    </source>
</evidence>
<dbReference type="InterPro" id="IPR036873">
    <property type="entry name" value="Rhodanese-like_dom_sf"/>
</dbReference>
<feature type="domain" description="Rhodanese" evidence="7">
    <location>
        <begin position="15"/>
        <end position="134"/>
    </location>
</feature>
<gene>
    <name evidence="8" type="ORF">BDD14_3579</name>
</gene>
<evidence type="ECO:0000256" key="3">
    <source>
        <dbReference type="ARBA" id="ARBA00022679"/>
    </source>
</evidence>
<dbReference type="GO" id="GO:0005737">
    <property type="term" value="C:cytoplasm"/>
    <property type="evidence" value="ECO:0007669"/>
    <property type="project" value="UniProtKB-SubCell"/>
</dbReference>
<dbReference type="EMBL" id="SHKW01000001">
    <property type="protein sequence ID" value="RZU42035.1"/>
    <property type="molecule type" value="Genomic_DNA"/>
</dbReference>
<dbReference type="Pfam" id="PF00581">
    <property type="entry name" value="Rhodanese"/>
    <property type="match status" value="2"/>
</dbReference>
<dbReference type="PROSITE" id="PS00380">
    <property type="entry name" value="RHODANESE_1"/>
    <property type="match status" value="1"/>
</dbReference>
<dbReference type="CDD" id="cd01448">
    <property type="entry name" value="TST_Repeat_1"/>
    <property type="match status" value="1"/>
</dbReference>
<dbReference type="RefSeq" id="WP_130419852.1">
    <property type="nucleotide sequence ID" value="NZ_SHKW01000001.1"/>
</dbReference>
<feature type="domain" description="Rhodanese" evidence="7">
    <location>
        <begin position="163"/>
        <end position="276"/>
    </location>
</feature>
<evidence type="ECO:0000313" key="9">
    <source>
        <dbReference type="Proteomes" id="UP000292958"/>
    </source>
</evidence>
<name>A0A4Q7YY22_9BACT</name>
<dbReference type="GO" id="GO:0016784">
    <property type="term" value="F:3-mercaptopyruvate sulfurtransferase activity"/>
    <property type="evidence" value="ECO:0007669"/>
    <property type="project" value="UniProtKB-EC"/>
</dbReference>
<dbReference type="InterPro" id="IPR001763">
    <property type="entry name" value="Rhodanese-like_dom"/>
</dbReference>
<evidence type="ECO:0000256" key="5">
    <source>
        <dbReference type="ARBA" id="ARBA00051793"/>
    </source>
</evidence>
<evidence type="ECO:0000256" key="4">
    <source>
        <dbReference type="ARBA" id="ARBA00022737"/>
    </source>
</evidence>
<comment type="caution">
    <text evidence="8">The sequence shown here is derived from an EMBL/GenBank/DDBJ whole genome shotgun (WGS) entry which is preliminary data.</text>
</comment>
<dbReference type="SMART" id="SM00450">
    <property type="entry name" value="RHOD"/>
    <property type="match status" value="2"/>
</dbReference>
<protein>
    <recommendedName>
        <fullName evidence="6">Sulfurtransferase</fullName>
    </recommendedName>
</protein>